<evidence type="ECO:0000256" key="3">
    <source>
        <dbReference type="ARBA" id="ARBA00022574"/>
    </source>
</evidence>
<feature type="region of interest" description="Disordered" evidence="15">
    <location>
        <begin position="1"/>
        <end position="95"/>
    </location>
</feature>
<dbReference type="Proteomes" id="UP001174909">
    <property type="component" value="Unassembled WGS sequence"/>
</dbReference>
<evidence type="ECO:0000256" key="2">
    <source>
        <dbReference type="ARBA" id="ARBA00022490"/>
    </source>
</evidence>
<dbReference type="Pfam" id="PF23409">
    <property type="entry name" value="Beta-prop_EML"/>
    <property type="match status" value="1"/>
</dbReference>
<dbReference type="SUPFAM" id="SSF50998">
    <property type="entry name" value="Quinoprotein alcohol dehydrogenase-like"/>
    <property type="match status" value="1"/>
</dbReference>
<dbReference type="PANTHER" id="PTHR14885:SF3">
    <property type="entry name" value="CILIA- AND FLAGELLA-ASSOCIATED PROTEIN 44"/>
    <property type="match status" value="1"/>
</dbReference>
<evidence type="ECO:0000256" key="8">
    <source>
        <dbReference type="ARBA" id="ARBA00023212"/>
    </source>
</evidence>
<evidence type="ECO:0000313" key="17">
    <source>
        <dbReference type="EMBL" id="CAI8047208.1"/>
    </source>
</evidence>
<dbReference type="EMBL" id="CASHTH010003620">
    <property type="protein sequence ID" value="CAI8047208.1"/>
    <property type="molecule type" value="Genomic_DNA"/>
</dbReference>
<dbReference type="FunFam" id="2.130.10.10:FF:000401">
    <property type="entry name" value="Cilia- and flagella-associated protein 44"/>
    <property type="match status" value="1"/>
</dbReference>
<feature type="region of interest" description="Disordered" evidence="15">
    <location>
        <begin position="671"/>
        <end position="732"/>
    </location>
</feature>
<evidence type="ECO:0000256" key="11">
    <source>
        <dbReference type="ARBA" id="ARBA00060934"/>
    </source>
</evidence>
<evidence type="ECO:0000259" key="16">
    <source>
        <dbReference type="Pfam" id="PF23409"/>
    </source>
</evidence>
<dbReference type="InterPro" id="IPR019775">
    <property type="entry name" value="WD40_repeat_CS"/>
</dbReference>
<dbReference type="PROSITE" id="PS50082">
    <property type="entry name" value="WD_REPEATS_2"/>
    <property type="match status" value="3"/>
</dbReference>
<feature type="region of interest" description="Disordered" evidence="15">
    <location>
        <begin position="447"/>
        <end position="474"/>
    </location>
</feature>
<keyword evidence="8" id="KW-0206">Cytoskeleton</keyword>
<evidence type="ECO:0000256" key="9">
    <source>
        <dbReference type="ARBA" id="ARBA00023273"/>
    </source>
</evidence>
<accession>A0AA35TGJ7</accession>
<gene>
    <name evidence="17" type="ORF">GBAR_LOCUS26088</name>
</gene>
<dbReference type="InterPro" id="IPR015943">
    <property type="entry name" value="WD40/YVTN_repeat-like_dom_sf"/>
</dbReference>
<dbReference type="GO" id="GO:0060285">
    <property type="term" value="P:cilium-dependent cell motility"/>
    <property type="evidence" value="ECO:0007669"/>
    <property type="project" value="UniProtKB-ARBA"/>
</dbReference>
<keyword evidence="18" id="KW-1185">Reference proteome</keyword>
<name>A0AA35TGJ7_GEOBA</name>
<dbReference type="SUPFAM" id="SSF50978">
    <property type="entry name" value="WD40 repeat-like"/>
    <property type="match status" value="1"/>
</dbReference>
<dbReference type="InterPro" id="IPR036322">
    <property type="entry name" value="WD40_repeat_dom_sf"/>
</dbReference>
<feature type="compositionally biased region" description="Basic and acidic residues" evidence="15">
    <location>
        <begin position="671"/>
        <end position="690"/>
    </location>
</feature>
<reference evidence="17" key="1">
    <citation type="submission" date="2023-03" db="EMBL/GenBank/DDBJ databases">
        <authorList>
            <person name="Steffen K."/>
            <person name="Cardenas P."/>
        </authorList>
    </citation>
    <scope>NUCLEOTIDE SEQUENCE</scope>
</reference>
<feature type="compositionally biased region" description="Basic and acidic residues" evidence="15">
    <location>
        <begin position="18"/>
        <end position="38"/>
    </location>
</feature>
<keyword evidence="9" id="KW-0966">Cell projection</keyword>
<evidence type="ECO:0000256" key="10">
    <source>
        <dbReference type="ARBA" id="ARBA00055223"/>
    </source>
</evidence>
<feature type="domain" description="EML-like first beta-propeller" evidence="16">
    <location>
        <begin position="172"/>
        <end position="385"/>
    </location>
</feature>
<evidence type="ECO:0000256" key="6">
    <source>
        <dbReference type="ARBA" id="ARBA00023054"/>
    </source>
</evidence>
<evidence type="ECO:0000313" key="18">
    <source>
        <dbReference type="Proteomes" id="UP001174909"/>
    </source>
</evidence>
<keyword evidence="6 14" id="KW-0175">Coiled coil</keyword>
<evidence type="ECO:0000256" key="15">
    <source>
        <dbReference type="SAM" id="MobiDB-lite"/>
    </source>
</evidence>
<evidence type="ECO:0000256" key="1">
    <source>
        <dbReference type="ARBA" id="ARBA00004611"/>
    </source>
</evidence>
<dbReference type="GO" id="GO:0003341">
    <property type="term" value="P:cilium movement"/>
    <property type="evidence" value="ECO:0007669"/>
    <property type="project" value="UniProtKB-ARBA"/>
</dbReference>
<evidence type="ECO:0000256" key="7">
    <source>
        <dbReference type="ARBA" id="ARBA00023069"/>
    </source>
</evidence>
<feature type="repeat" description="WD" evidence="13">
    <location>
        <begin position="453"/>
        <end position="494"/>
    </location>
</feature>
<evidence type="ECO:0000256" key="4">
    <source>
        <dbReference type="ARBA" id="ARBA00022737"/>
    </source>
</evidence>
<dbReference type="InterPro" id="IPR055439">
    <property type="entry name" value="Beta-prop_EML_1st"/>
</dbReference>
<evidence type="ECO:0000256" key="14">
    <source>
        <dbReference type="SAM" id="Coils"/>
    </source>
</evidence>
<dbReference type="AlphaFoldDB" id="A0AA35TGJ7"/>
<feature type="region of interest" description="Disordered" evidence="15">
    <location>
        <begin position="869"/>
        <end position="893"/>
    </location>
</feature>
<feature type="coiled-coil region" evidence="14">
    <location>
        <begin position="903"/>
        <end position="930"/>
    </location>
</feature>
<keyword evidence="2" id="KW-0963">Cytoplasm</keyword>
<keyword evidence="7" id="KW-0969">Cilium</keyword>
<feature type="compositionally biased region" description="Basic and acidic residues" evidence="15">
    <location>
        <begin position="46"/>
        <end position="64"/>
    </location>
</feature>
<feature type="repeat" description="WD" evidence="13">
    <location>
        <begin position="829"/>
        <end position="861"/>
    </location>
</feature>
<dbReference type="PROSITE" id="PS00678">
    <property type="entry name" value="WD_REPEATS_1"/>
    <property type="match status" value="1"/>
</dbReference>
<keyword evidence="5 17" id="KW-0282">Flagellum</keyword>
<comment type="function">
    <text evidence="10">Flagellar protein involved in sperm flagellum axoneme organization and function.</text>
</comment>
<evidence type="ECO:0000256" key="13">
    <source>
        <dbReference type="PROSITE-ProRule" id="PRU00221"/>
    </source>
</evidence>
<dbReference type="SMART" id="SM00320">
    <property type="entry name" value="WD40"/>
    <property type="match status" value="8"/>
</dbReference>
<feature type="compositionally biased region" description="Acidic residues" evidence="15">
    <location>
        <begin position="694"/>
        <end position="719"/>
    </location>
</feature>
<dbReference type="PANTHER" id="PTHR14885">
    <property type="entry name" value="CILIA- AND FLAGELLA-ASSOCIATED PROTEIN 43-RELATED"/>
    <property type="match status" value="1"/>
</dbReference>
<sequence>MSEENQTEVEEVVTAAAEGREGSTDVEHDTGHQTTKGEVEEEVEVGEEKAAGTDEAGETAREPEGPGEEEVNAPTSVGETKDGGAHGEERGEEEKEISYNYDELKSGPEVVNISENIYLELHHSFGYECQKRSNLVVLDKSTVAFSAGNMVEFLHLSSMNQHCLRSLGGGGIGALAAHPSRHYLAVGEKGTQPVIAIFTFPELGLHRILRGGTEEAYSHMDFSGEGDLLASVGGHPDFMLTVWDWKKESIVLRYKAFSQDVFRVSFSPEDPGQLTTSGTGHIRFWKMASTFTGLKLQGQLGKFGRTELSDIAAYVELPDGKVLSGTEWGNLLLWDGGFIKVEISRKNMKFCHQGMIEALFLDDGELISAGADGYIRVWDFETIDNADITDENAAFEMDPLTEIRVGHDVSLKTLARSADPDTPTLWYAQDAAGAIWRVDITSSHTRQSPEKLASYHSGPVRGLDTSPSGHQAASIGHNGSVRVYDLDSKELLCHTPFSGGGASLIWAPPTVETPSTTILAGFRDGILRVLHVEQSKKREGGFQLTLQHACKPHSQPITCLAVHPHGEILATGSADCTVFFLHISEKYSPIGFIRTPSPVTSLHWSANREGGGKLVACCEDGSMVETGSPLDGDYDTSKSFYLQPLPCLVRTFTSIKDRLRAEEEEARQVAEREKKRREKEAAKQRRKEQMGDDYVSEEEEVDEEGEGGEEAEVEEEEEEKPQGPSPILSTLPAGERGFWVSMGGYDAGYLYQCSMEGAKSEPQLYEAQNTIPIPAYDGRDLPLHSMCLSSSGRYLLTGSSNGVVRINRLTAPLSSSSSSLGSYWALGVHDNHNGAVTHLSTTCDGRYVISGGADGNIFVFSTHLPAETTPTATTPSLEVQSPTKPARDIEDPNHYSIEDAKQKAEHDRQLKQAEMKKNSVRKEVGRLRRTFLQLVQRNVQLPLPLQLAADEFIMDPSLEAGMRERAQQQVWQF</sequence>
<proteinExistence type="inferred from homology"/>
<keyword evidence="3 13" id="KW-0853">WD repeat</keyword>
<feature type="compositionally biased region" description="Acidic residues" evidence="15">
    <location>
        <begin position="1"/>
        <end position="11"/>
    </location>
</feature>
<dbReference type="Pfam" id="PF00400">
    <property type="entry name" value="WD40"/>
    <property type="match status" value="4"/>
</dbReference>
<dbReference type="InterPro" id="IPR011047">
    <property type="entry name" value="Quinoprotein_ADH-like_sf"/>
</dbReference>
<feature type="compositionally biased region" description="Basic and acidic residues" evidence="15">
    <location>
        <begin position="79"/>
        <end position="95"/>
    </location>
</feature>
<keyword evidence="4" id="KW-0677">Repeat</keyword>
<organism evidence="17 18">
    <name type="scientific">Geodia barretti</name>
    <name type="common">Barrett's horny sponge</name>
    <dbReference type="NCBI Taxonomy" id="519541"/>
    <lineage>
        <taxon>Eukaryota</taxon>
        <taxon>Metazoa</taxon>
        <taxon>Porifera</taxon>
        <taxon>Demospongiae</taxon>
        <taxon>Heteroscleromorpha</taxon>
        <taxon>Tetractinellida</taxon>
        <taxon>Astrophorina</taxon>
        <taxon>Geodiidae</taxon>
        <taxon>Geodia</taxon>
    </lineage>
</organism>
<comment type="similarity">
    <text evidence="11">Belongs to the CFAP44 family.</text>
</comment>
<dbReference type="InterPro" id="IPR001680">
    <property type="entry name" value="WD40_rpt"/>
</dbReference>
<protein>
    <recommendedName>
        <fullName evidence="12">Cilia- and flagella-associated protein 44</fullName>
    </recommendedName>
</protein>
<comment type="subcellular location">
    <subcellularLocation>
        <location evidence="1">Cytoplasm</location>
        <location evidence="1">Cytoskeleton</location>
        <location evidence="1">Flagellum axoneme</location>
    </subcellularLocation>
</comment>
<comment type="caution">
    <text evidence="17">The sequence shown here is derived from an EMBL/GenBank/DDBJ whole genome shotgun (WGS) entry which is preliminary data.</text>
</comment>
<feature type="repeat" description="WD" evidence="13">
    <location>
        <begin position="366"/>
        <end position="382"/>
    </location>
</feature>
<evidence type="ECO:0000256" key="12">
    <source>
        <dbReference type="ARBA" id="ARBA00074727"/>
    </source>
</evidence>
<evidence type="ECO:0000256" key="5">
    <source>
        <dbReference type="ARBA" id="ARBA00022846"/>
    </source>
</evidence>
<dbReference type="Gene3D" id="2.130.10.10">
    <property type="entry name" value="YVTN repeat-like/Quinoprotein amine dehydrogenase"/>
    <property type="match status" value="3"/>
</dbReference>